<dbReference type="AlphaFoldDB" id="F4PY25"/>
<evidence type="ECO:0000313" key="2">
    <source>
        <dbReference type="Proteomes" id="UP000007797"/>
    </source>
</evidence>
<evidence type="ECO:0000313" key="1">
    <source>
        <dbReference type="EMBL" id="EGG19685.1"/>
    </source>
</evidence>
<name>F4PY25_CACFS</name>
<protein>
    <submittedName>
        <fullName evidence="1">Uncharacterized protein</fullName>
    </submittedName>
</protein>
<reference evidence="2" key="1">
    <citation type="journal article" date="2011" name="Genome Res.">
        <title>Phylogeny-wide analysis of social amoeba genomes highlights ancient origins for complex intercellular communication.</title>
        <authorList>
            <person name="Heidel A.J."/>
            <person name="Lawal H.M."/>
            <person name="Felder M."/>
            <person name="Schilde C."/>
            <person name="Helps N.R."/>
            <person name="Tunggal B."/>
            <person name="Rivero F."/>
            <person name="John U."/>
            <person name="Schleicher M."/>
            <person name="Eichinger L."/>
            <person name="Platzer M."/>
            <person name="Noegel A.A."/>
            <person name="Schaap P."/>
            <person name="Gloeckner G."/>
        </authorList>
    </citation>
    <scope>NUCLEOTIDE SEQUENCE [LARGE SCALE GENOMIC DNA]</scope>
    <source>
        <strain evidence="2">SH3</strain>
    </source>
</reference>
<dbReference type="RefSeq" id="XP_004357979.1">
    <property type="nucleotide sequence ID" value="XM_004357922.1"/>
</dbReference>
<organism evidence="1 2">
    <name type="scientific">Cavenderia fasciculata</name>
    <name type="common">Slime mold</name>
    <name type="synonym">Dictyostelium fasciculatum</name>
    <dbReference type="NCBI Taxonomy" id="261658"/>
    <lineage>
        <taxon>Eukaryota</taxon>
        <taxon>Amoebozoa</taxon>
        <taxon>Evosea</taxon>
        <taxon>Eumycetozoa</taxon>
        <taxon>Dictyostelia</taxon>
        <taxon>Acytosteliales</taxon>
        <taxon>Cavenderiaceae</taxon>
        <taxon>Cavenderia</taxon>
    </lineage>
</organism>
<gene>
    <name evidence="1" type="ORF">DFA_00263</name>
</gene>
<dbReference type="Proteomes" id="UP000007797">
    <property type="component" value="Unassembled WGS sequence"/>
</dbReference>
<proteinExistence type="predicted"/>
<sequence length="316" mass="36645">MELIKNTLFNNGYYEKGVIPTIIVGVVAYQFNEYCRLNRLIDVQCREEKIIDICKSDDQDYIVSEINCLVKLTDHNYEACRRLANTRVIRSLVSLLERQQQQRNKHLKLTTTKELDTSLLKKVSSSSIESNIIKLIGNIIGQFENVNDIPFDDILNVTYDDDCGFPICILVANMLARYQQSKRNDLKVINVLNAYKVPVLFVKLLKYEVKDEFSTMRKSALSLLKMTDMYYIDRSFGEQERDYALTISRQASSLAAIGKWNRTIDQYRYGYDDILINQCYSGLYVLVCGLFYGWQYTNSIVLTILIGLENWLESIL</sequence>
<keyword evidence="2" id="KW-1185">Reference proteome</keyword>
<dbReference type="GeneID" id="14871510"/>
<dbReference type="KEGG" id="dfa:DFA_00263"/>
<accession>F4PY25</accession>
<dbReference type="EMBL" id="GL883014">
    <property type="protein sequence ID" value="EGG19685.1"/>
    <property type="molecule type" value="Genomic_DNA"/>
</dbReference>